<evidence type="ECO:0000256" key="8">
    <source>
        <dbReference type="PROSITE-ProRule" id="PRU00091"/>
    </source>
</evidence>
<dbReference type="VEuPathDB" id="TriTrypDB:TvY486_0101550"/>
<dbReference type="InterPro" id="IPR013083">
    <property type="entry name" value="Znf_RING/FYVE/PHD"/>
</dbReference>
<reference evidence="12" key="1">
    <citation type="journal article" date="2012" name="Proc. Natl. Acad. Sci. U.S.A.">
        <title>Antigenic diversity is generated by distinct evolutionary mechanisms in African trypanosome species.</title>
        <authorList>
            <person name="Jackson A.P."/>
            <person name="Berry A."/>
            <person name="Aslett M."/>
            <person name="Allison H.C."/>
            <person name="Burton P."/>
            <person name="Vavrova-Anderson J."/>
            <person name="Brown R."/>
            <person name="Browne H."/>
            <person name="Corton N."/>
            <person name="Hauser H."/>
            <person name="Gamble J."/>
            <person name="Gilderthorp R."/>
            <person name="Marcello L."/>
            <person name="McQuillan J."/>
            <person name="Otto T.D."/>
            <person name="Quail M.A."/>
            <person name="Sanders M.J."/>
            <person name="van Tonder A."/>
            <person name="Ginger M.L."/>
            <person name="Field M.C."/>
            <person name="Barry J.D."/>
            <person name="Hertz-Fowler C."/>
            <person name="Berriman M."/>
        </authorList>
    </citation>
    <scope>NUCLEOTIDE SEQUENCE</scope>
    <source>
        <strain evidence="12">Y486</strain>
    </source>
</reference>
<evidence type="ECO:0000313" key="12">
    <source>
        <dbReference type="EMBL" id="CCC46507.1"/>
    </source>
</evidence>
<dbReference type="PROSITE" id="PS51339">
    <property type="entry name" value="PPASE_MYOTUBULARIN"/>
    <property type="match status" value="1"/>
</dbReference>
<gene>
    <name evidence="12" type="ORF">TVY486_0101550</name>
</gene>
<feature type="domain" description="Myotubularin phosphatase" evidence="11">
    <location>
        <begin position="314"/>
        <end position="815"/>
    </location>
</feature>
<dbReference type="SUPFAM" id="SSF57903">
    <property type="entry name" value="FYVE/PHD zinc finger"/>
    <property type="match status" value="1"/>
</dbReference>
<accession>G0TRE3</accession>
<dbReference type="SUPFAM" id="SSF52799">
    <property type="entry name" value="(Phosphotyrosine protein) phosphatases II"/>
    <property type="match status" value="1"/>
</dbReference>
<evidence type="ECO:0000256" key="1">
    <source>
        <dbReference type="ARBA" id="ARBA00004370"/>
    </source>
</evidence>
<evidence type="ECO:0000256" key="9">
    <source>
        <dbReference type="SAM" id="MobiDB-lite"/>
    </source>
</evidence>
<keyword evidence="2" id="KW-0479">Metal-binding</keyword>
<evidence type="ECO:0000256" key="7">
    <source>
        <dbReference type="PIRSR" id="PIRSR630564-2"/>
    </source>
</evidence>
<dbReference type="PANTHER" id="PTHR10807">
    <property type="entry name" value="MYOTUBULARIN-RELATED"/>
    <property type="match status" value="1"/>
</dbReference>
<dbReference type="InterPro" id="IPR041282">
    <property type="entry name" value="FYVE_2"/>
</dbReference>
<dbReference type="InterPro" id="IPR030564">
    <property type="entry name" value="Myotubularin"/>
</dbReference>
<feature type="compositionally biased region" description="Low complexity" evidence="9">
    <location>
        <begin position="195"/>
        <end position="209"/>
    </location>
</feature>
<proteinExistence type="predicted"/>
<dbReference type="CDD" id="cd14507">
    <property type="entry name" value="PTP-MTM-like"/>
    <property type="match status" value="1"/>
</dbReference>
<dbReference type="Pfam" id="PF06602">
    <property type="entry name" value="Myotub-related"/>
    <property type="match status" value="1"/>
</dbReference>
<keyword evidence="5" id="KW-0472">Membrane</keyword>
<dbReference type="Pfam" id="PF02318">
    <property type="entry name" value="FYVE_2"/>
    <property type="match status" value="1"/>
</dbReference>
<comment type="subcellular location">
    <subcellularLocation>
        <location evidence="1">Membrane</location>
    </subcellularLocation>
</comment>
<dbReference type="AlphaFoldDB" id="G0TRE3"/>
<dbReference type="PANTHER" id="PTHR10807:SF128">
    <property type="entry name" value="PHOSPHATIDYLINOSITOL-3,5-BISPHOSPHATE 3-PHOSPHATASE"/>
    <property type="match status" value="1"/>
</dbReference>
<dbReference type="InterPro" id="IPR017455">
    <property type="entry name" value="Znf_FYVE-rel"/>
</dbReference>
<organism evidence="12">
    <name type="scientific">Trypanosoma vivax (strain Y486)</name>
    <dbReference type="NCBI Taxonomy" id="1055687"/>
    <lineage>
        <taxon>Eukaryota</taxon>
        <taxon>Discoba</taxon>
        <taxon>Euglenozoa</taxon>
        <taxon>Kinetoplastea</taxon>
        <taxon>Metakinetoplastina</taxon>
        <taxon>Trypanosomatida</taxon>
        <taxon>Trypanosomatidae</taxon>
        <taxon>Trypanosoma</taxon>
        <taxon>Duttonella</taxon>
    </lineage>
</organism>
<evidence type="ECO:0000259" key="10">
    <source>
        <dbReference type="PROSITE" id="PS50178"/>
    </source>
</evidence>
<feature type="region of interest" description="Disordered" evidence="9">
    <location>
        <begin position="284"/>
        <end position="306"/>
    </location>
</feature>
<protein>
    <submittedName>
        <fullName evidence="12">Putative zinc-binding phosphatase</fullName>
    </submittedName>
</protein>
<evidence type="ECO:0000256" key="3">
    <source>
        <dbReference type="ARBA" id="ARBA00022771"/>
    </source>
</evidence>
<evidence type="ECO:0000256" key="2">
    <source>
        <dbReference type="ARBA" id="ARBA00022723"/>
    </source>
</evidence>
<dbReference type="GO" id="GO:0016020">
    <property type="term" value="C:membrane"/>
    <property type="evidence" value="ECO:0007669"/>
    <property type="project" value="UniProtKB-SubCell"/>
</dbReference>
<dbReference type="Gene3D" id="3.30.40.10">
    <property type="entry name" value="Zinc/RING finger domain, C3HC4 (zinc finger)"/>
    <property type="match status" value="1"/>
</dbReference>
<feature type="active site" description="Phosphocysteine intermediate" evidence="6">
    <location>
        <position position="606"/>
    </location>
</feature>
<evidence type="ECO:0000259" key="11">
    <source>
        <dbReference type="PROSITE" id="PS51339"/>
    </source>
</evidence>
<dbReference type="InterPro" id="IPR010569">
    <property type="entry name" value="Myotubularin-like_Pase_dom"/>
</dbReference>
<dbReference type="GO" id="GO:0005737">
    <property type="term" value="C:cytoplasm"/>
    <property type="evidence" value="ECO:0007669"/>
    <property type="project" value="TreeGrafter"/>
</dbReference>
<sequence>MLQGNIVNSQLCAPHFLTSTPLSPVPEEMQARVNKPHTFVFACFYCHGKGIPQATLTHSHRSKWLLFGRLATESSLRTHVMSRGTLRTLLSGETIFFDIQQHNADGEAAALLRPTRSEGIPWRCALTISNYSVTIRPFHTGEEERKNFEFSLPLMSIESWSVPRVAMTSAIRAIFQQGRGQLIQEPDCASHAVVSSNSQQSRSQQMPSSADGNSQPSAYRLKIRTKHLWDVELLLHGERVENTGVQLRALCVASHLKYMPAFELYRKRYSCLPEVAEDASGCAPATDTKISVGQDDDIPQDGRESDSANAVEFGWNLFDPGREMVRQLCLDPESEPSDTEDTSRVGPMRDLRPWFRLTSVQQPDNAYGKTPTYPFQVVVPSAASDELLLEVMAARSRARFPVVSFVHLRSGAVLARSSQPLLRSNTLRQDGELCNMLTNSGYLAHNVAPKQDTRTAAASPTAMQTLSIPPPSLFDTDTDDKPLPRAQGAWQPQHEAPRRQRTLVVADCRPKTAAYANANLGGGYECGATHSFCEVKFHSIENIHAVSKSFAKLKDLISNFNGSNIKDDFLIQLYDTKWLYHVQRILICSNEIAEALDRGESCLVHCTDGWDRTPQCTATAMLLLDPFYRTIVGFCILVEKEFCSFGHKFAERCAHQVPGDTMFTVDCGVLSSDTEASTHAQQANGHQLQPSPIFVQWMDVVFQLVRQFPRHFEFTPLLLEYLSSEVYACLHGTFLCNCEKERMFEGVRLRTASIWTDVVRVALKERSGEMPFCFVNSTYDSAAAWEYISKKKGCGIQRISPNCSSKRIVFWESFYLRHDGDTLAAEMLDALRLERKQREDMELGCAERRGVQFHEEWECYFDQLIYKSAEERKREVVEMRELLQRLHVSRAPVGGQTAHMSSSKCHRCHKSFGVLGVFSRERCGDCRSVTCGDCMVNTERGAKLCRNCYNRREWNKP</sequence>
<keyword evidence="4" id="KW-0862">Zinc</keyword>
<evidence type="ECO:0000256" key="4">
    <source>
        <dbReference type="ARBA" id="ARBA00022833"/>
    </source>
</evidence>
<dbReference type="InterPro" id="IPR029021">
    <property type="entry name" value="Prot-tyrosine_phosphatase-like"/>
</dbReference>
<dbReference type="PROSITE" id="PS50178">
    <property type="entry name" value="ZF_FYVE"/>
    <property type="match status" value="1"/>
</dbReference>
<feature type="binding site" evidence="7">
    <location>
        <begin position="542"/>
        <end position="543"/>
    </location>
    <ligand>
        <name>substrate</name>
    </ligand>
</feature>
<name>G0TRE3_TRYVY</name>
<feature type="domain" description="FYVE-type" evidence="10">
    <location>
        <begin position="899"/>
        <end position="953"/>
    </location>
</feature>
<keyword evidence="3 8" id="KW-0863">Zinc-finger</keyword>
<dbReference type="InterPro" id="IPR011011">
    <property type="entry name" value="Znf_FYVE_PHD"/>
</dbReference>
<dbReference type="EMBL" id="HE573017">
    <property type="protein sequence ID" value="CCC46507.1"/>
    <property type="molecule type" value="Genomic_DNA"/>
</dbReference>
<evidence type="ECO:0000256" key="6">
    <source>
        <dbReference type="PIRSR" id="PIRSR630564-1"/>
    </source>
</evidence>
<feature type="region of interest" description="Disordered" evidence="9">
    <location>
        <begin position="193"/>
        <end position="216"/>
    </location>
</feature>
<dbReference type="GO" id="GO:0008270">
    <property type="term" value="F:zinc ion binding"/>
    <property type="evidence" value="ECO:0007669"/>
    <property type="project" value="UniProtKB-KW"/>
</dbReference>
<evidence type="ECO:0000256" key="5">
    <source>
        <dbReference type="ARBA" id="ARBA00023136"/>
    </source>
</evidence>
<feature type="binding site" evidence="7">
    <location>
        <begin position="606"/>
        <end position="612"/>
    </location>
    <ligand>
        <name>substrate</name>
    </ligand>
</feature>